<dbReference type="GO" id="GO:0006281">
    <property type="term" value="P:DNA repair"/>
    <property type="evidence" value="ECO:0007669"/>
    <property type="project" value="UniProtKB-KW"/>
</dbReference>
<dbReference type="SUPFAM" id="SSF56672">
    <property type="entry name" value="DNA/RNA polymerases"/>
    <property type="match status" value="1"/>
</dbReference>
<evidence type="ECO:0000256" key="2">
    <source>
        <dbReference type="ARBA" id="ARBA00022679"/>
    </source>
</evidence>
<protein>
    <recommendedName>
        <fullName evidence="7">UmuC domain-containing protein</fullName>
    </recommendedName>
</protein>
<keyword evidence="4" id="KW-0227">DNA damage</keyword>
<dbReference type="PANTHER" id="PTHR45873">
    <property type="entry name" value="DNA POLYMERASE ETA"/>
    <property type="match status" value="1"/>
</dbReference>
<evidence type="ECO:0000256" key="6">
    <source>
        <dbReference type="ARBA" id="ARBA00023242"/>
    </source>
</evidence>
<dbReference type="Pfam" id="PF00817">
    <property type="entry name" value="IMS"/>
    <property type="match status" value="1"/>
</dbReference>
<keyword evidence="9" id="KW-1185">Reference proteome</keyword>
<organism evidence="8">
    <name type="scientific">Oppiella nova</name>
    <dbReference type="NCBI Taxonomy" id="334625"/>
    <lineage>
        <taxon>Eukaryota</taxon>
        <taxon>Metazoa</taxon>
        <taxon>Ecdysozoa</taxon>
        <taxon>Arthropoda</taxon>
        <taxon>Chelicerata</taxon>
        <taxon>Arachnida</taxon>
        <taxon>Acari</taxon>
        <taxon>Acariformes</taxon>
        <taxon>Sarcoptiformes</taxon>
        <taxon>Oribatida</taxon>
        <taxon>Brachypylina</taxon>
        <taxon>Oppioidea</taxon>
        <taxon>Oppiidae</taxon>
        <taxon>Oppiella</taxon>
    </lineage>
</organism>
<name>A0A7R9LMR2_9ACAR</name>
<evidence type="ECO:0000256" key="5">
    <source>
        <dbReference type="ARBA" id="ARBA00023204"/>
    </source>
</evidence>
<dbReference type="OrthoDB" id="5723at2759"/>
<keyword evidence="6" id="KW-0539">Nucleus</keyword>
<dbReference type="GO" id="GO:0042276">
    <property type="term" value="P:error-prone translesion synthesis"/>
    <property type="evidence" value="ECO:0007669"/>
    <property type="project" value="TreeGrafter"/>
</dbReference>
<reference evidence="8" key="1">
    <citation type="submission" date="2020-11" db="EMBL/GenBank/DDBJ databases">
        <authorList>
            <person name="Tran Van P."/>
        </authorList>
    </citation>
    <scope>NUCLEOTIDE SEQUENCE</scope>
</reference>
<dbReference type="GO" id="GO:0005657">
    <property type="term" value="C:replication fork"/>
    <property type="evidence" value="ECO:0007669"/>
    <property type="project" value="TreeGrafter"/>
</dbReference>
<sequence length="472" mass="54056">MHTIADYELDTSRVVANIDIDCFGVQLAFQDWEFISSHPCATRNKGVISSANREAKRSGVYQRQRVRDALEVCPELELRDVTTLPLQIYEQKSDQLRDVVNRYVNGSPVEPNGTDELCIDLTAECYPNGNRYHDWKQLQAIGALVETSNGQYVYGTERWHQWSPFAKAVLIVSKIRQEFEATTGLKCSAGISYNKFLAKIACNHNKPNSMTVLMSKSGIARVFETTPIDSVEGLRGKLGQRILQELNVSNLIDLREYCLLSLTNRYGADGGQAWQRAWGIDCRPVIHFVGAKQIAKMKSYYPKAMDSTDLSDDVRQVCKAFVDKLNAELRTNGRVARRMRVECFRWDGHSNHCVFDVGLDARMSYQLEDIYDEVMEYIDLNQCNSGFRVSALDMYYGLDCGVMDEWHRYSSIRAYIVCMQFTRETVNWCQMALMMPVELTWVSLLVSTHSKGRYKTTPTTPLYMNCYIKFKV</sequence>
<dbReference type="Gene3D" id="1.10.150.20">
    <property type="entry name" value="5' to 3' exonuclease, C-terminal subdomain"/>
    <property type="match status" value="1"/>
</dbReference>
<accession>A0A7R9LMR2</accession>
<dbReference type="InterPro" id="IPR043502">
    <property type="entry name" value="DNA/RNA_pol_sf"/>
</dbReference>
<dbReference type="InterPro" id="IPR043128">
    <property type="entry name" value="Rev_trsase/Diguanyl_cyclase"/>
</dbReference>
<dbReference type="Proteomes" id="UP000728032">
    <property type="component" value="Unassembled WGS sequence"/>
</dbReference>
<evidence type="ECO:0000259" key="7">
    <source>
        <dbReference type="PROSITE" id="PS50173"/>
    </source>
</evidence>
<keyword evidence="2" id="KW-0808">Transferase</keyword>
<dbReference type="GO" id="GO:0009314">
    <property type="term" value="P:response to radiation"/>
    <property type="evidence" value="ECO:0007669"/>
    <property type="project" value="TreeGrafter"/>
</dbReference>
<gene>
    <name evidence="8" type="ORF">ONB1V03_LOCUS4689</name>
</gene>
<dbReference type="PANTHER" id="PTHR45873:SF1">
    <property type="entry name" value="DNA POLYMERASE ETA"/>
    <property type="match status" value="1"/>
</dbReference>
<evidence type="ECO:0000256" key="1">
    <source>
        <dbReference type="ARBA" id="ARBA00004123"/>
    </source>
</evidence>
<dbReference type="GO" id="GO:0035861">
    <property type="term" value="C:site of double-strand break"/>
    <property type="evidence" value="ECO:0007669"/>
    <property type="project" value="TreeGrafter"/>
</dbReference>
<keyword evidence="5" id="KW-0234">DNA repair</keyword>
<dbReference type="Gene3D" id="3.40.1170.60">
    <property type="match status" value="1"/>
</dbReference>
<proteinExistence type="predicted"/>
<keyword evidence="3" id="KW-0479">Metal-binding</keyword>
<feature type="domain" description="UmuC" evidence="7">
    <location>
        <begin position="15"/>
        <end position="235"/>
    </location>
</feature>
<dbReference type="PROSITE" id="PS50173">
    <property type="entry name" value="UMUC"/>
    <property type="match status" value="1"/>
</dbReference>
<dbReference type="EMBL" id="CAJPVJ010001688">
    <property type="protein sequence ID" value="CAG2165143.1"/>
    <property type="molecule type" value="Genomic_DNA"/>
</dbReference>
<evidence type="ECO:0000313" key="8">
    <source>
        <dbReference type="EMBL" id="CAD7644472.1"/>
    </source>
</evidence>
<comment type="subcellular location">
    <subcellularLocation>
        <location evidence="1">Nucleus</location>
    </subcellularLocation>
</comment>
<dbReference type="GO" id="GO:0005634">
    <property type="term" value="C:nucleus"/>
    <property type="evidence" value="ECO:0007669"/>
    <property type="project" value="UniProtKB-SubCell"/>
</dbReference>
<evidence type="ECO:0000313" key="9">
    <source>
        <dbReference type="Proteomes" id="UP000728032"/>
    </source>
</evidence>
<dbReference type="InterPro" id="IPR052230">
    <property type="entry name" value="DNA_polymerase_eta"/>
</dbReference>
<dbReference type="InterPro" id="IPR001126">
    <property type="entry name" value="UmuC"/>
</dbReference>
<dbReference type="EMBL" id="OC916513">
    <property type="protein sequence ID" value="CAD7644472.1"/>
    <property type="molecule type" value="Genomic_DNA"/>
</dbReference>
<evidence type="ECO:0000256" key="3">
    <source>
        <dbReference type="ARBA" id="ARBA00022723"/>
    </source>
</evidence>
<dbReference type="Gene3D" id="3.30.70.270">
    <property type="match status" value="1"/>
</dbReference>
<dbReference type="GO" id="GO:0046872">
    <property type="term" value="F:metal ion binding"/>
    <property type="evidence" value="ECO:0007669"/>
    <property type="project" value="UniProtKB-KW"/>
</dbReference>
<dbReference type="AlphaFoldDB" id="A0A7R9LMR2"/>
<evidence type="ECO:0000256" key="4">
    <source>
        <dbReference type="ARBA" id="ARBA00022763"/>
    </source>
</evidence>
<dbReference type="GO" id="GO:0003887">
    <property type="term" value="F:DNA-directed DNA polymerase activity"/>
    <property type="evidence" value="ECO:0007669"/>
    <property type="project" value="TreeGrafter"/>
</dbReference>